<name>A0A3N4I1Q9_ASCIM</name>
<proteinExistence type="predicted"/>
<feature type="region of interest" description="Disordered" evidence="1">
    <location>
        <begin position="97"/>
        <end position="125"/>
    </location>
</feature>
<evidence type="ECO:0000313" key="3">
    <source>
        <dbReference type="Proteomes" id="UP000275078"/>
    </source>
</evidence>
<feature type="compositionally biased region" description="Polar residues" evidence="1">
    <location>
        <begin position="1"/>
        <end position="10"/>
    </location>
</feature>
<keyword evidence="3" id="KW-1185">Reference proteome</keyword>
<evidence type="ECO:0000256" key="1">
    <source>
        <dbReference type="SAM" id="MobiDB-lite"/>
    </source>
</evidence>
<sequence>MARTNKNPFNRTVEPRKHIPTSPPVLAAISPGVTKKTIRIPKKILPPHLRSAQSFQAHYGSSVSPESKSAMLPPPEPKTMPLIPLPTTVSTVIAQTEGETTGSTIASTMQRRSATARERRKDSRQKLEEYTGLVGPSPIEIDIRRGRTILMPNYGNPVLGNRNLGCPLLGAGPEIRPIDYTDDWILTVNPDPTSPMNWVWKRRDDPELTKKHEGAQYISAPGLGKVPYYCVE</sequence>
<protein>
    <submittedName>
        <fullName evidence="2">Uncharacterized protein</fullName>
    </submittedName>
</protein>
<dbReference type="Proteomes" id="UP000275078">
    <property type="component" value="Unassembled WGS sequence"/>
</dbReference>
<evidence type="ECO:0000313" key="2">
    <source>
        <dbReference type="EMBL" id="RPA79377.1"/>
    </source>
</evidence>
<feature type="compositionally biased region" description="Basic and acidic residues" evidence="1">
    <location>
        <begin position="115"/>
        <end position="125"/>
    </location>
</feature>
<reference evidence="2 3" key="1">
    <citation type="journal article" date="2018" name="Nat. Ecol. Evol.">
        <title>Pezizomycetes genomes reveal the molecular basis of ectomycorrhizal truffle lifestyle.</title>
        <authorList>
            <person name="Murat C."/>
            <person name="Payen T."/>
            <person name="Noel B."/>
            <person name="Kuo A."/>
            <person name="Morin E."/>
            <person name="Chen J."/>
            <person name="Kohler A."/>
            <person name="Krizsan K."/>
            <person name="Balestrini R."/>
            <person name="Da Silva C."/>
            <person name="Montanini B."/>
            <person name="Hainaut M."/>
            <person name="Levati E."/>
            <person name="Barry K.W."/>
            <person name="Belfiori B."/>
            <person name="Cichocki N."/>
            <person name="Clum A."/>
            <person name="Dockter R.B."/>
            <person name="Fauchery L."/>
            <person name="Guy J."/>
            <person name="Iotti M."/>
            <person name="Le Tacon F."/>
            <person name="Lindquist E.A."/>
            <person name="Lipzen A."/>
            <person name="Malagnac F."/>
            <person name="Mello A."/>
            <person name="Molinier V."/>
            <person name="Miyauchi S."/>
            <person name="Poulain J."/>
            <person name="Riccioni C."/>
            <person name="Rubini A."/>
            <person name="Sitrit Y."/>
            <person name="Splivallo R."/>
            <person name="Traeger S."/>
            <person name="Wang M."/>
            <person name="Zifcakova L."/>
            <person name="Wipf D."/>
            <person name="Zambonelli A."/>
            <person name="Paolocci F."/>
            <person name="Nowrousian M."/>
            <person name="Ottonello S."/>
            <person name="Baldrian P."/>
            <person name="Spatafora J.W."/>
            <person name="Henrissat B."/>
            <person name="Nagy L.G."/>
            <person name="Aury J.M."/>
            <person name="Wincker P."/>
            <person name="Grigoriev I.V."/>
            <person name="Bonfante P."/>
            <person name="Martin F.M."/>
        </authorList>
    </citation>
    <scope>NUCLEOTIDE SEQUENCE [LARGE SCALE GENOMIC DNA]</scope>
    <source>
        <strain evidence="2 3">RN42</strain>
    </source>
</reference>
<dbReference type="AlphaFoldDB" id="A0A3N4I1Q9"/>
<dbReference type="EMBL" id="ML119700">
    <property type="protein sequence ID" value="RPA79377.1"/>
    <property type="molecule type" value="Genomic_DNA"/>
</dbReference>
<organism evidence="2 3">
    <name type="scientific">Ascobolus immersus RN42</name>
    <dbReference type="NCBI Taxonomy" id="1160509"/>
    <lineage>
        <taxon>Eukaryota</taxon>
        <taxon>Fungi</taxon>
        <taxon>Dikarya</taxon>
        <taxon>Ascomycota</taxon>
        <taxon>Pezizomycotina</taxon>
        <taxon>Pezizomycetes</taxon>
        <taxon>Pezizales</taxon>
        <taxon>Ascobolaceae</taxon>
        <taxon>Ascobolus</taxon>
    </lineage>
</organism>
<accession>A0A3N4I1Q9</accession>
<gene>
    <name evidence="2" type="ORF">BJ508DRAFT_308477</name>
</gene>
<feature type="region of interest" description="Disordered" evidence="1">
    <location>
        <begin position="1"/>
        <end position="28"/>
    </location>
</feature>
<feature type="compositionally biased region" description="Polar residues" evidence="1">
    <location>
        <begin position="97"/>
        <end position="113"/>
    </location>
</feature>